<sequence length="251" mass="29133">MTSQTMIKLGEIQFINDSPERGLYKSFYENSSDDELFSEPPYPLAMDIDELTSPPTNTRPAKKYKKHPDKSNPPRPQNDWVLFLRNFTALLNLNGTKMNSTTKVARMAADEWRRQPPKVRRYFKFLGDRAKEKHNELYPEFNHIDMTPETSSDNHFDMAPETSPESHIDMTPETSPESHIDMSPESSSVDNFSEDFNSMEILKPLNDFTLYNESPNNDEYAINNQEISDQTDDQEIDNLFNEIIDINMLYA</sequence>
<feature type="region of interest" description="Disordered" evidence="2">
    <location>
        <begin position="159"/>
        <end position="190"/>
    </location>
</feature>
<accession>A0A9N9AXT2</accession>
<protein>
    <submittedName>
        <fullName evidence="4">21064_t:CDS:1</fullName>
    </submittedName>
</protein>
<keyword evidence="5" id="KW-1185">Reference proteome</keyword>
<keyword evidence="1" id="KW-0539">Nucleus</keyword>
<dbReference type="Pfam" id="PF00505">
    <property type="entry name" value="HMG_box"/>
    <property type="match status" value="1"/>
</dbReference>
<evidence type="ECO:0000313" key="4">
    <source>
        <dbReference type="EMBL" id="CAG8546038.1"/>
    </source>
</evidence>
<organism evidence="4 5">
    <name type="scientific">Dentiscutata erythropus</name>
    <dbReference type="NCBI Taxonomy" id="1348616"/>
    <lineage>
        <taxon>Eukaryota</taxon>
        <taxon>Fungi</taxon>
        <taxon>Fungi incertae sedis</taxon>
        <taxon>Mucoromycota</taxon>
        <taxon>Glomeromycotina</taxon>
        <taxon>Glomeromycetes</taxon>
        <taxon>Diversisporales</taxon>
        <taxon>Gigasporaceae</taxon>
        <taxon>Dentiscutata</taxon>
    </lineage>
</organism>
<evidence type="ECO:0000256" key="1">
    <source>
        <dbReference type="PROSITE-ProRule" id="PRU00267"/>
    </source>
</evidence>
<evidence type="ECO:0000259" key="3">
    <source>
        <dbReference type="PROSITE" id="PS50118"/>
    </source>
</evidence>
<dbReference type="InterPro" id="IPR009071">
    <property type="entry name" value="HMG_box_dom"/>
</dbReference>
<keyword evidence="1" id="KW-0238">DNA-binding</keyword>
<feature type="region of interest" description="Disordered" evidence="2">
    <location>
        <begin position="45"/>
        <end position="78"/>
    </location>
</feature>
<dbReference type="SUPFAM" id="SSF47095">
    <property type="entry name" value="HMG-box"/>
    <property type="match status" value="1"/>
</dbReference>
<dbReference type="EMBL" id="CAJVPY010002029">
    <property type="protein sequence ID" value="CAG8546038.1"/>
    <property type="molecule type" value="Genomic_DNA"/>
</dbReference>
<dbReference type="GO" id="GO:0005634">
    <property type="term" value="C:nucleus"/>
    <property type="evidence" value="ECO:0007669"/>
    <property type="project" value="UniProtKB-UniRule"/>
</dbReference>
<dbReference type="Gene3D" id="1.10.30.10">
    <property type="entry name" value="High mobility group box domain"/>
    <property type="match status" value="1"/>
</dbReference>
<gene>
    <name evidence="4" type="ORF">DERYTH_LOCUS5038</name>
</gene>
<comment type="caution">
    <text evidence="4">The sequence shown here is derived from an EMBL/GenBank/DDBJ whole genome shotgun (WGS) entry which is preliminary data.</text>
</comment>
<name>A0A9N9AXT2_9GLOM</name>
<feature type="DNA-binding region" description="HMG box" evidence="1">
    <location>
        <begin position="73"/>
        <end position="142"/>
    </location>
</feature>
<feature type="compositionally biased region" description="Basic and acidic residues" evidence="2">
    <location>
        <begin position="159"/>
        <end position="182"/>
    </location>
</feature>
<dbReference type="GO" id="GO:0003677">
    <property type="term" value="F:DNA binding"/>
    <property type="evidence" value="ECO:0007669"/>
    <property type="project" value="UniProtKB-UniRule"/>
</dbReference>
<reference evidence="4" key="1">
    <citation type="submission" date="2021-06" db="EMBL/GenBank/DDBJ databases">
        <authorList>
            <person name="Kallberg Y."/>
            <person name="Tangrot J."/>
            <person name="Rosling A."/>
        </authorList>
    </citation>
    <scope>NUCLEOTIDE SEQUENCE</scope>
    <source>
        <strain evidence="4">MA453B</strain>
    </source>
</reference>
<feature type="domain" description="HMG box" evidence="3">
    <location>
        <begin position="73"/>
        <end position="142"/>
    </location>
</feature>
<evidence type="ECO:0000256" key="2">
    <source>
        <dbReference type="SAM" id="MobiDB-lite"/>
    </source>
</evidence>
<dbReference type="SMART" id="SM00398">
    <property type="entry name" value="HMG"/>
    <property type="match status" value="1"/>
</dbReference>
<proteinExistence type="predicted"/>
<dbReference type="InterPro" id="IPR036910">
    <property type="entry name" value="HMG_box_dom_sf"/>
</dbReference>
<dbReference type="Proteomes" id="UP000789405">
    <property type="component" value="Unassembled WGS sequence"/>
</dbReference>
<dbReference type="PROSITE" id="PS50118">
    <property type="entry name" value="HMG_BOX_2"/>
    <property type="match status" value="1"/>
</dbReference>
<dbReference type="AlphaFoldDB" id="A0A9N9AXT2"/>
<dbReference type="OrthoDB" id="6247875at2759"/>
<evidence type="ECO:0000313" key="5">
    <source>
        <dbReference type="Proteomes" id="UP000789405"/>
    </source>
</evidence>